<evidence type="ECO:0000313" key="1">
    <source>
        <dbReference type="EMBL" id="GFH60071.1"/>
    </source>
</evidence>
<sequence>MLSVMHFKIYNSLFQQKNWMRLKYCFDNDDLDIREDDDMKELITLNSVPLSVYLFFKTIRKHRCNHSILLQEFDDKFLLKNKSAFCRWGECADMIEQYVLELLERALDDEVLELLKCHTHLVHNDKIVKRATHFSRIIGRKCLLYDLIRIICRSTLVNKSSARQEGYSDEILMPWSSYVDSDVDVGQQANEFWRHEFLNWEHDGTNDSGLSNETNGIDTKKFSCWFEMSLTSVSGDNENFCFDLIVQVLKEEYSHLLELKSFINELKLVQRALHYGNEGAFRYIVTTCEDVLSQSDGGSGIFHQIAMEKNSVGLEIALGVGSVIDNVKYPIDVGVLLEKDSFGFSSLHYLWFIPMNPFGRRDIVDVQEYHNHDASDETLVMENVLMCLRACEKKFPNVRSYFLHAWKGVASLSLPQNHPIMLRPCGTGFMRRIVDQLAHEENRLPIEIACHYGLPWEDLRVLFHEDDKKYLTHVDERTQLKLFALAACDQSDLDVIFELIVRHPAILEISAINRRE</sequence>
<name>A0AAD3D8Y5_9STRA</name>
<dbReference type="EMBL" id="BLLK01000069">
    <property type="protein sequence ID" value="GFH60071.1"/>
    <property type="molecule type" value="Genomic_DNA"/>
</dbReference>
<comment type="caution">
    <text evidence="1">The sequence shown here is derived from an EMBL/GenBank/DDBJ whole genome shotgun (WGS) entry which is preliminary data.</text>
</comment>
<evidence type="ECO:0000313" key="2">
    <source>
        <dbReference type="Proteomes" id="UP001054902"/>
    </source>
</evidence>
<protein>
    <submittedName>
        <fullName evidence="1">Uncharacterized protein</fullName>
    </submittedName>
</protein>
<proteinExistence type="predicted"/>
<dbReference type="AlphaFoldDB" id="A0AAD3D8Y5"/>
<keyword evidence="2" id="KW-1185">Reference proteome</keyword>
<reference evidence="1 2" key="1">
    <citation type="journal article" date="2021" name="Sci. Rep.">
        <title>The genome of the diatom Chaetoceros tenuissimus carries an ancient integrated fragment of an extant virus.</title>
        <authorList>
            <person name="Hongo Y."/>
            <person name="Kimura K."/>
            <person name="Takaki Y."/>
            <person name="Yoshida Y."/>
            <person name="Baba S."/>
            <person name="Kobayashi G."/>
            <person name="Nagasaki K."/>
            <person name="Hano T."/>
            <person name="Tomaru Y."/>
        </authorList>
    </citation>
    <scope>NUCLEOTIDE SEQUENCE [LARGE SCALE GENOMIC DNA]</scope>
    <source>
        <strain evidence="1 2">NIES-3715</strain>
    </source>
</reference>
<accession>A0AAD3D8Y5</accession>
<gene>
    <name evidence="1" type="ORF">CTEN210_16547</name>
</gene>
<dbReference type="Proteomes" id="UP001054902">
    <property type="component" value="Unassembled WGS sequence"/>
</dbReference>
<organism evidence="1 2">
    <name type="scientific">Chaetoceros tenuissimus</name>
    <dbReference type="NCBI Taxonomy" id="426638"/>
    <lineage>
        <taxon>Eukaryota</taxon>
        <taxon>Sar</taxon>
        <taxon>Stramenopiles</taxon>
        <taxon>Ochrophyta</taxon>
        <taxon>Bacillariophyta</taxon>
        <taxon>Coscinodiscophyceae</taxon>
        <taxon>Chaetocerotophycidae</taxon>
        <taxon>Chaetocerotales</taxon>
        <taxon>Chaetocerotaceae</taxon>
        <taxon>Chaetoceros</taxon>
    </lineage>
</organism>